<dbReference type="RefSeq" id="WP_354415768.1">
    <property type="nucleotide sequence ID" value="NZ_JBEPLM010000004.1"/>
</dbReference>
<dbReference type="InterPro" id="IPR016071">
    <property type="entry name" value="Staphylococal_nuclease_OB-fold"/>
</dbReference>
<evidence type="ECO:0000259" key="1">
    <source>
        <dbReference type="PROSITE" id="PS50830"/>
    </source>
</evidence>
<protein>
    <submittedName>
        <fullName evidence="2">Endonuclease YncB(Thermonuclease family)</fullName>
    </submittedName>
</protein>
<feature type="domain" description="TNase-like" evidence="1">
    <location>
        <begin position="40"/>
        <end position="167"/>
    </location>
</feature>
<keyword evidence="2" id="KW-0540">Nuclease</keyword>
<dbReference type="EMBL" id="JBEPLM010000004">
    <property type="protein sequence ID" value="MET3593264.1"/>
    <property type="molecule type" value="Genomic_DNA"/>
</dbReference>
<evidence type="ECO:0000313" key="3">
    <source>
        <dbReference type="Proteomes" id="UP001549036"/>
    </source>
</evidence>
<dbReference type="SUPFAM" id="SSF50199">
    <property type="entry name" value="Staphylococcal nuclease"/>
    <property type="match status" value="1"/>
</dbReference>
<evidence type="ECO:0000313" key="2">
    <source>
        <dbReference type="EMBL" id="MET3593264.1"/>
    </source>
</evidence>
<reference evidence="2 3" key="1">
    <citation type="submission" date="2024-06" db="EMBL/GenBank/DDBJ databases">
        <title>Genomic Encyclopedia of Type Strains, Phase IV (KMG-IV): sequencing the most valuable type-strain genomes for metagenomic binning, comparative biology and taxonomic classification.</title>
        <authorList>
            <person name="Goeker M."/>
        </authorList>
    </citation>
    <scope>NUCLEOTIDE SEQUENCE [LARGE SCALE GENOMIC DNA]</scope>
    <source>
        <strain evidence="2 3">DSM 29846</strain>
    </source>
</reference>
<dbReference type="PROSITE" id="PS50830">
    <property type="entry name" value="TNASE_3"/>
    <property type="match status" value="1"/>
</dbReference>
<keyword evidence="2" id="KW-0378">Hydrolase</keyword>
<keyword evidence="2" id="KW-0255">Endonuclease</keyword>
<dbReference type="PANTHER" id="PTHR12302:SF26">
    <property type="entry name" value="BLR1266 PROTEIN"/>
    <property type="match status" value="1"/>
</dbReference>
<keyword evidence="3" id="KW-1185">Reference proteome</keyword>
<gene>
    <name evidence="2" type="ORF">ABID26_002661</name>
</gene>
<dbReference type="PANTHER" id="PTHR12302">
    <property type="entry name" value="EBNA2 BINDING PROTEIN P100"/>
    <property type="match status" value="1"/>
</dbReference>
<dbReference type="SMART" id="SM00318">
    <property type="entry name" value="SNc"/>
    <property type="match status" value="1"/>
</dbReference>
<sequence length="181" mass="19893">MSLISSTAKMGSFTPSFTLLVRGRFLLALLICAFAVPAKAQPLVGVASVIDGDTIEIHGSRIRLNGIDAPESDQLCIDGAGREYRCGQKAALALDDFLKARRPVSCIEVDRDTRWGRMVAVCTAGGVDIGEWMVRQGYALDWPKYSYGAYAQMQSKARTARSGLWAGSFTAPWDWRKQNQR</sequence>
<dbReference type="GO" id="GO:0004519">
    <property type="term" value="F:endonuclease activity"/>
    <property type="evidence" value="ECO:0007669"/>
    <property type="project" value="UniProtKB-KW"/>
</dbReference>
<organism evidence="2 3">
    <name type="scientific">Mesorhizobium shonense</name>
    <dbReference type="NCBI Taxonomy" id="1209948"/>
    <lineage>
        <taxon>Bacteria</taxon>
        <taxon>Pseudomonadati</taxon>
        <taxon>Pseudomonadota</taxon>
        <taxon>Alphaproteobacteria</taxon>
        <taxon>Hyphomicrobiales</taxon>
        <taxon>Phyllobacteriaceae</taxon>
        <taxon>Mesorhizobium</taxon>
    </lineage>
</organism>
<name>A0ABV2HRT2_9HYPH</name>
<proteinExistence type="predicted"/>
<dbReference type="Gene3D" id="2.40.50.90">
    <property type="match status" value="1"/>
</dbReference>
<comment type="caution">
    <text evidence="2">The sequence shown here is derived from an EMBL/GenBank/DDBJ whole genome shotgun (WGS) entry which is preliminary data.</text>
</comment>
<accession>A0ABV2HRT2</accession>
<dbReference type="InterPro" id="IPR035437">
    <property type="entry name" value="SNase_OB-fold_sf"/>
</dbReference>
<dbReference type="Proteomes" id="UP001549036">
    <property type="component" value="Unassembled WGS sequence"/>
</dbReference>
<dbReference type="Pfam" id="PF00565">
    <property type="entry name" value="SNase"/>
    <property type="match status" value="1"/>
</dbReference>